<dbReference type="FunFam" id="3.20.20.70:FF:000010">
    <property type="entry name" value="2-isopropylmalate synthase"/>
    <property type="match status" value="1"/>
</dbReference>
<organism evidence="12 13">
    <name type="scientific">Panicum virgatum</name>
    <name type="common">Blackwell switchgrass</name>
    <dbReference type="NCBI Taxonomy" id="38727"/>
    <lineage>
        <taxon>Eukaryota</taxon>
        <taxon>Viridiplantae</taxon>
        <taxon>Streptophyta</taxon>
        <taxon>Embryophyta</taxon>
        <taxon>Tracheophyta</taxon>
        <taxon>Spermatophyta</taxon>
        <taxon>Magnoliopsida</taxon>
        <taxon>Liliopsida</taxon>
        <taxon>Poales</taxon>
        <taxon>Poaceae</taxon>
        <taxon>PACMAD clade</taxon>
        <taxon>Panicoideae</taxon>
        <taxon>Panicodae</taxon>
        <taxon>Paniceae</taxon>
        <taxon>Panicinae</taxon>
        <taxon>Panicum</taxon>
        <taxon>Panicum sect. Hiantes</taxon>
    </lineage>
</organism>
<dbReference type="InterPro" id="IPR013785">
    <property type="entry name" value="Aldolase_TIM"/>
</dbReference>
<evidence type="ECO:0000256" key="3">
    <source>
        <dbReference type="ARBA" id="ARBA00009396"/>
    </source>
</evidence>
<evidence type="ECO:0000256" key="2">
    <source>
        <dbReference type="ARBA" id="ARBA00004689"/>
    </source>
</evidence>
<dbReference type="Proteomes" id="UP000823388">
    <property type="component" value="Chromosome 8N"/>
</dbReference>
<name>A0A8T0P0N7_PANVG</name>
<comment type="caution">
    <text evidence="12">The sequence shown here is derived from an EMBL/GenBank/DDBJ whole genome shotgun (WGS) entry which is preliminary data.</text>
</comment>
<dbReference type="Gene3D" id="3.20.20.70">
    <property type="entry name" value="Aldolase class I"/>
    <property type="match status" value="1"/>
</dbReference>
<dbReference type="PROSITE" id="PS50991">
    <property type="entry name" value="PYR_CT"/>
    <property type="match status" value="1"/>
</dbReference>
<dbReference type="GO" id="GO:0009507">
    <property type="term" value="C:chloroplast"/>
    <property type="evidence" value="ECO:0007669"/>
    <property type="project" value="TreeGrafter"/>
</dbReference>
<dbReference type="InterPro" id="IPR000891">
    <property type="entry name" value="PYR_CT"/>
</dbReference>
<dbReference type="Gene3D" id="1.10.238.260">
    <property type="match status" value="1"/>
</dbReference>
<evidence type="ECO:0000256" key="9">
    <source>
        <dbReference type="ARBA" id="ARBA00023304"/>
    </source>
</evidence>
<evidence type="ECO:0000259" key="11">
    <source>
        <dbReference type="PROSITE" id="PS50991"/>
    </source>
</evidence>
<dbReference type="InterPro" id="IPR002034">
    <property type="entry name" value="AIPM/Hcit_synth_CS"/>
</dbReference>
<dbReference type="InterPro" id="IPR054691">
    <property type="entry name" value="LeuA/HCS_post-cat"/>
</dbReference>
<feature type="domain" description="Pyruvate carboxyltransferase" evidence="11">
    <location>
        <begin position="159"/>
        <end position="432"/>
    </location>
</feature>
<dbReference type="AlphaFoldDB" id="A0A8T0P0N7"/>
<accession>A0A8T0P0N7</accession>
<sequence>MRIPEWLSHPPAPPPCWTPLPFQVTFKPKSPPPPPPPPPKPCAPPESADERAPELTPTTMASSILSSSAKPCYSATKTPTPIANRLPPPPPSPTTTLPSRAAASRFAHGLYAAAVRASPGARRLRALARPVRASQQHHQQQPRRRPEYVPNRIDDPNYVRIFDTTLRDGEQSPGATMTSAEKLVVARQLARLGVDIIEAGFPASSPDDLDAVRSIAIEVGNAPVGEDGHVPVICGLSRCNKKDIDAAWEAVRHARRPRIHTFIATSEIHMQHKLRKTPEQVVAIAREMVAYARSLGCSDVEFSPEDAGRSNREFLYHILGEVIKAGATTLNIPDTVGYNLPYEFGNLIADIKANTPGIENAIISTHCQNDLGLATANTLAGARAGARQLEVTINGIGERAGNASLEEVVMAIKCRPELLDGLYTGINSQHITLTSKMVQEHSGLHVQPHKAIVGANAFAHESGIHQDGMLKYKGTYEIISPDDIGLTRANEFGIVLGKLSGRHAVRSKLVELGYEISDKEFEDFFKRYKEVAEKKKRVTDEDIEALLSDEIFQPKVIWSLADVQATCGTLGLSTATVKLIGPDGEEKIACSVGTGPVDAAYKAVDQIIQIPTVLREYGMTSVTEGIDAIATTRVVVTGDVSNNSKHALTGHSFNRSFSGSGASMDVVVSSVRAYLSALNKMCSFAGAVKATAVSESTRVQSKE</sequence>
<evidence type="ECO:0000313" key="13">
    <source>
        <dbReference type="Proteomes" id="UP000823388"/>
    </source>
</evidence>
<evidence type="ECO:0000256" key="10">
    <source>
        <dbReference type="SAM" id="MobiDB-lite"/>
    </source>
</evidence>
<evidence type="ECO:0000256" key="4">
    <source>
        <dbReference type="ARBA" id="ARBA00012973"/>
    </source>
</evidence>
<keyword evidence="6" id="KW-0028">Amino-acid biosynthesis</keyword>
<comment type="similarity">
    <text evidence="3">Belongs to the alpha-IPM synthase/homocitrate synthase family. LeuA type 1 subfamily.</text>
</comment>
<dbReference type="InterPro" id="IPR036230">
    <property type="entry name" value="LeuA_allosteric_dom_sf"/>
</dbReference>
<dbReference type="PANTHER" id="PTHR10277:SF9">
    <property type="entry name" value="2-ISOPROPYLMALATE SYNTHASE 1, CHLOROPLASTIC-RELATED"/>
    <property type="match status" value="1"/>
</dbReference>
<dbReference type="NCBIfam" id="NF002086">
    <property type="entry name" value="PRK00915.1-3"/>
    <property type="match status" value="1"/>
</dbReference>
<dbReference type="FunFam" id="3.30.160.270:FF:000004">
    <property type="entry name" value="2-isopropylmalate synthase B"/>
    <property type="match status" value="1"/>
</dbReference>
<feature type="compositionally biased region" description="Basic and acidic residues" evidence="10">
    <location>
        <begin position="144"/>
        <end position="154"/>
    </location>
</feature>
<comment type="catalytic activity">
    <reaction evidence="1">
        <text>3-methyl-2-oxobutanoate + acetyl-CoA + H2O = (2S)-2-isopropylmalate + CoA + H(+)</text>
        <dbReference type="Rhea" id="RHEA:21524"/>
        <dbReference type="ChEBI" id="CHEBI:1178"/>
        <dbReference type="ChEBI" id="CHEBI:11851"/>
        <dbReference type="ChEBI" id="CHEBI:15377"/>
        <dbReference type="ChEBI" id="CHEBI:15378"/>
        <dbReference type="ChEBI" id="CHEBI:57287"/>
        <dbReference type="ChEBI" id="CHEBI:57288"/>
        <dbReference type="EC" id="2.3.3.13"/>
    </reaction>
</comment>
<dbReference type="SUPFAM" id="SSF110921">
    <property type="entry name" value="2-isopropylmalate synthase LeuA, allosteric (dimerisation) domain"/>
    <property type="match status" value="1"/>
</dbReference>
<comment type="pathway">
    <text evidence="2">Amino-acid biosynthesis; L-leucine biosynthesis; L-leucine from 3-methyl-2-oxobutanoate: step 1/4.</text>
</comment>
<keyword evidence="8" id="KW-0479">Metal-binding</keyword>
<dbReference type="GO" id="GO:0009098">
    <property type="term" value="P:L-leucine biosynthetic process"/>
    <property type="evidence" value="ECO:0007669"/>
    <property type="project" value="UniProtKB-KW"/>
</dbReference>
<dbReference type="NCBIfam" id="TIGR00973">
    <property type="entry name" value="leuA_bact"/>
    <property type="match status" value="1"/>
</dbReference>
<dbReference type="Gene3D" id="3.30.160.270">
    <property type="match status" value="1"/>
</dbReference>
<dbReference type="InterPro" id="IPR005671">
    <property type="entry name" value="LeuA_bact_synth"/>
</dbReference>
<dbReference type="OrthoDB" id="2015253at2759"/>
<feature type="region of interest" description="Disordered" evidence="10">
    <location>
        <begin position="1"/>
        <end position="99"/>
    </location>
</feature>
<dbReference type="GO" id="GO:0003852">
    <property type="term" value="F:2-isopropylmalate synthase activity"/>
    <property type="evidence" value="ECO:0007669"/>
    <property type="project" value="UniProtKB-EC"/>
</dbReference>
<dbReference type="SMART" id="SM00917">
    <property type="entry name" value="LeuA_dimer"/>
    <property type="match status" value="1"/>
</dbReference>
<dbReference type="Pfam" id="PF00682">
    <property type="entry name" value="HMGL-like"/>
    <property type="match status" value="1"/>
</dbReference>
<evidence type="ECO:0000256" key="7">
    <source>
        <dbReference type="ARBA" id="ARBA00022679"/>
    </source>
</evidence>
<keyword evidence="5" id="KW-0432">Leucine biosynthesis</keyword>
<dbReference type="PANTHER" id="PTHR10277">
    <property type="entry name" value="HOMOCITRATE SYNTHASE-RELATED"/>
    <property type="match status" value="1"/>
</dbReference>
<evidence type="ECO:0000256" key="1">
    <source>
        <dbReference type="ARBA" id="ARBA00000064"/>
    </source>
</evidence>
<feature type="compositionally biased region" description="Low complexity" evidence="10">
    <location>
        <begin position="129"/>
        <end position="139"/>
    </location>
</feature>
<dbReference type="EMBL" id="CM029052">
    <property type="protein sequence ID" value="KAG2555741.1"/>
    <property type="molecule type" value="Genomic_DNA"/>
</dbReference>
<dbReference type="HAMAP" id="MF_01025">
    <property type="entry name" value="LeuA_type1"/>
    <property type="match status" value="1"/>
</dbReference>
<dbReference type="SUPFAM" id="SSF51569">
    <property type="entry name" value="Aldolase"/>
    <property type="match status" value="1"/>
</dbReference>
<dbReference type="Pfam" id="PF08502">
    <property type="entry name" value="LeuA_dimer"/>
    <property type="match status" value="1"/>
</dbReference>
<keyword evidence="9" id="KW-0100">Branched-chain amino acid biosynthesis</keyword>
<dbReference type="FunFam" id="1.10.238.260:FF:000003">
    <property type="entry name" value="2-isopropylmalate synthase 1 chloroplastic"/>
    <property type="match status" value="1"/>
</dbReference>
<reference evidence="12" key="1">
    <citation type="submission" date="2020-05" db="EMBL/GenBank/DDBJ databases">
        <title>WGS assembly of Panicum virgatum.</title>
        <authorList>
            <person name="Lovell J.T."/>
            <person name="Jenkins J."/>
            <person name="Shu S."/>
            <person name="Juenger T.E."/>
            <person name="Schmutz J."/>
        </authorList>
    </citation>
    <scope>NUCLEOTIDE SEQUENCE</scope>
    <source>
        <strain evidence="12">AP13</strain>
    </source>
</reference>
<feature type="compositionally biased region" description="Pro residues" evidence="10">
    <location>
        <begin position="29"/>
        <end position="44"/>
    </location>
</feature>
<gene>
    <name evidence="12" type="ORF">PVAP13_8NG027400</name>
</gene>
<dbReference type="CDD" id="cd07940">
    <property type="entry name" value="DRE_TIM_IPMS"/>
    <property type="match status" value="1"/>
</dbReference>
<keyword evidence="13" id="KW-1185">Reference proteome</keyword>
<evidence type="ECO:0000313" key="12">
    <source>
        <dbReference type="EMBL" id="KAG2555741.1"/>
    </source>
</evidence>
<dbReference type="EC" id="2.3.3.13" evidence="4"/>
<dbReference type="GO" id="GO:0046872">
    <property type="term" value="F:metal ion binding"/>
    <property type="evidence" value="ECO:0007669"/>
    <property type="project" value="UniProtKB-KW"/>
</dbReference>
<proteinExistence type="inferred from homology"/>
<feature type="compositionally biased region" description="Polar residues" evidence="10">
    <location>
        <begin position="56"/>
        <end position="69"/>
    </location>
</feature>
<dbReference type="PROSITE" id="PS00815">
    <property type="entry name" value="AIPM_HOMOCIT_SYNTH_1"/>
    <property type="match status" value="1"/>
</dbReference>
<dbReference type="Pfam" id="PF22617">
    <property type="entry name" value="HCS_D2"/>
    <property type="match status" value="1"/>
</dbReference>
<protein>
    <recommendedName>
        <fullName evidence="4">2-isopropylmalate synthase</fullName>
        <ecNumber evidence="4">2.3.3.13</ecNumber>
    </recommendedName>
</protein>
<evidence type="ECO:0000256" key="6">
    <source>
        <dbReference type="ARBA" id="ARBA00022605"/>
    </source>
</evidence>
<dbReference type="InterPro" id="IPR050073">
    <property type="entry name" value="2-IPM_HCS-like"/>
</dbReference>
<evidence type="ECO:0000256" key="8">
    <source>
        <dbReference type="ARBA" id="ARBA00022723"/>
    </source>
</evidence>
<feature type="region of interest" description="Disordered" evidence="10">
    <location>
        <begin position="129"/>
        <end position="154"/>
    </location>
</feature>
<keyword evidence="7" id="KW-0808">Transferase</keyword>
<evidence type="ECO:0000256" key="5">
    <source>
        <dbReference type="ARBA" id="ARBA00022430"/>
    </source>
</evidence>
<dbReference type="InterPro" id="IPR013709">
    <property type="entry name" value="2-isopropylmalate_synth_dimer"/>
</dbReference>